<evidence type="ECO:0000256" key="1">
    <source>
        <dbReference type="SAM" id="MobiDB-lite"/>
    </source>
</evidence>
<dbReference type="InterPro" id="IPR036390">
    <property type="entry name" value="WH_DNA-bd_sf"/>
</dbReference>
<evidence type="ECO:0000313" key="3">
    <source>
        <dbReference type="Proteomes" id="UP000560081"/>
    </source>
</evidence>
<keyword evidence="3" id="KW-1185">Reference proteome</keyword>
<name>A0A4Y8WXM8_9MICC</name>
<gene>
    <name evidence="2" type="ORF">BJ976_000644</name>
</gene>
<accession>A0A4Y8WXM8</accession>
<dbReference type="AlphaFoldDB" id="A0A4Y8WXM8"/>
<comment type="caution">
    <text evidence="2">The sequence shown here is derived from an EMBL/GenBank/DDBJ whole genome shotgun (WGS) entry which is preliminary data.</text>
</comment>
<feature type="compositionally biased region" description="Basic and acidic residues" evidence="1">
    <location>
        <begin position="12"/>
        <end position="21"/>
    </location>
</feature>
<dbReference type="SUPFAM" id="SSF46785">
    <property type="entry name" value="Winged helix' DNA-binding domain"/>
    <property type="match status" value="1"/>
</dbReference>
<dbReference type="Proteomes" id="UP000560081">
    <property type="component" value="Unassembled WGS sequence"/>
</dbReference>
<dbReference type="RefSeq" id="WP_135030663.1">
    <property type="nucleotide sequence ID" value="NZ_BMLA01000005.1"/>
</dbReference>
<dbReference type="InterPro" id="IPR021660">
    <property type="entry name" value="DUF3253"/>
</dbReference>
<dbReference type="InterPro" id="IPR036388">
    <property type="entry name" value="WH-like_DNA-bd_sf"/>
</dbReference>
<dbReference type="EMBL" id="JACHMC010000001">
    <property type="protein sequence ID" value="MBB4882293.1"/>
    <property type="molecule type" value="Genomic_DNA"/>
</dbReference>
<organism evidence="2 3">
    <name type="scientific">Micrococcus flavus</name>
    <dbReference type="NCBI Taxonomy" id="384602"/>
    <lineage>
        <taxon>Bacteria</taxon>
        <taxon>Bacillati</taxon>
        <taxon>Actinomycetota</taxon>
        <taxon>Actinomycetes</taxon>
        <taxon>Micrococcales</taxon>
        <taxon>Micrococcaceae</taxon>
        <taxon>Micrococcus</taxon>
    </lineage>
</organism>
<evidence type="ECO:0000313" key="2">
    <source>
        <dbReference type="EMBL" id="MBB4882293.1"/>
    </source>
</evidence>
<sequence>MTDQDTPTADRPGPERTPDGHHIIVNGRKWRATDPHIPEALHAELVKELMTARRLVKSRGDGVRFRVQDAKVALGERGDPWWEPTDQGRRERLAAAMRTLLRHRGEGTTICPSDAARVVGGEDWRDLMPVAREVAGELAAADVVVVTQKGEAVDVATARGPVRLAPGEALGL</sequence>
<dbReference type="OrthoDB" id="34459at2"/>
<dbReference type="Gene3D" id="1.10.10.10">
    <property type="entry name" value="Winged helix-like DNA-binding domain superfamily/Winged helix DNA-binding domain"/>
    <property type="match status" value="1"/>
</dbReference>
<feature type="region of interest" description="Disordered" evidence="1">
    <location>
        <begin position="1"/>
        <end position="21"/>
    </location>
</feature>
<protein>
    <submittedName>
        <fullName evidence="2">Uncharacterized protein</fullName>
    </submittedName>
</protein>
<reference evidence="2 3" key="1">
    <citation type="submission" date="2020-08" db="EMBL/GenBank/DDBJ databases">
        <title>Sequencing the genomes of 1000 actinobacteria strains.</title>
        <authorList>
            <person name="Klenk H.-P."/>
        </authorList>
    </citation>
    <scope>NUCLEOTIDE SEQUENCE [LARGE SCALE GENOMIC DNA]</scope>
    <source>
        <strain evidence="2 3">DSM 19079</strain>
    </source>
</reference>
<proteinExistence type="predicted"/>
<dbReference type="Pfam" id="PF11625">
    <property type="entry name" value="DUF3253"/>
    <property type="match status" value="1"/>
</dbReference>